<accession>A0A9D0ZMV9</accession>
<gene>
    <name evidence="2" type="ORF">IAA52_10065</name>
</gene>
<dbReference type="EMBL" id="DVFZ01000099">
    <property type="protein sequence ID" value="HIQ83430.1"/>
    <property type="molecule type" value="Genomic_DNA"/>
</dbReference>
<organism evidence="2 3">
    <name type="scientific">Candidatus Pullichristensenella stercorigallinarum</name>
    <dbReference type="NCBI Taxonomy" id="2840909"/>
    <lineage>
        <taxon>Bacteria</taxon>
        <taxon>Bacillati</taxon>
        <taxon>Bacillota</taxon>
        <taxon>Clostridia</taxon>
        <taxon>Candidatus Pullichristensenella</taxon>
    </lineage>
</organism>
<keyword evidence="1" id="KW-0812">Transmembrane</keyword>
<dbReference type="Proteomes" id="UP000824260">
    <property type="component" value="Unassembled WGS sequence"/>
</dbReference>
<evidence type="ECO:0008006" key="4">
    <source>
        <dbReference type="Google" id="ProtNLM"/>
    </source>
</evidence>
<feature type="transmembrane region" description="Helical" evidence="1">
    <location>
        <begin position="45"/>
        <end position="67"/>
    </location>
</feature>
<protein>
    <recommendedName>
        <fullName evidence="4">DUF4190 domain-containing protein</fullName>
    </recommendedName>
</protein>
<sequence length="81" mass="8352">MAVASLVLGILSLVFSFFSVWVSLVLGIVGIILGVQGRREPDKQGIGTAGLVCSIIGTVISLLPLVLLCTACNVFTTVYGA</sequence>
<keyword evidence="1" id="KW-1133">Transmembrane helix</keyword>
<name>A0A9D0ZMV9_9FIRM</name>
<keyword evidence="1" id="KW-0472">Membrane</keyword>
<dbReference type="AlphaFoldDB" id="A0A9D0ZMV9"/>
<reference evidence="2" key="1">
    <citation type="submission" date="2020-10" db="EMBL/GenBank/DDBJ databases">
        <authorList>
            <person name="Gilroy R."/>
        </authorList>
    </citation>
    <scope>NUCLEOTIDE SEQUENCE</scope>
    <source>
        <strain evidence="2">ChiSjej6B24-2974</strain>
    </source>
</reference>
<comment type="caution">
    <text evidence="2">The sequence shown here is derived from an EMBL/GenBank/DDBJ whole genome shotgun (WGS) entry which is preliminary data.</text>
</comment>
<feature type="transmembrane region" description="Helical" evidence="1">
    <location>
        <begin position="6"/>
        <end position="33"/>
    </location>
</feature>
<evidence type="ECO:0000313" key="3">
    <source>
        <dbReference type="Proteomes" id="UP000824260"/>
    </source>
</evidence>
<evidence type="ECO:0000256" key="1">
    <source>
        <dbReference type="SAM" id="Phobius"/>
    </source>
</evidence>
<evidence type="ECO:0000313" key="2">
    <source>
        <dbReference type="EMBL" id="HIQ83430.1"/>
    </source>
</evidence>
<reference evidence="2" key="2">
    <citation type="journal article" date="2021" name="PeerJ">
        <title>Extensive microbial diversity within the chicken gut microbiome revealed by metagenomics and culture.</title>
        <authorList>
            <person name="Gilroy R."/>
            <person name="Ravi A."/>
            <person name="Getino M."/>
            <person name="Pursley I."/>
            <person name="Horton D.L."/>
            <person name="Alikhan N.F."/>
            <person name="Baker D."/>
            <person name="Gharbi K."/>
            <person name="Hall N."/>
            <person name="Watson M."/>
            <person name="Adriaenssens E.M."/>
            <person name="Foster-Nyarko E."/>
            <person name="Jarju S."/>
            <person name="Secka A."/>
            <person name="Antonio M."/>
            <person name="Oren A."/>
            <person name="Chaudhuri R.R."/>
            <person name="La Ragione R."/>
            <person name="Hildebrand F."/>
            <person name="Pallen M.J."/>
        </authorList>
    </citation>
    <scope>NUCLEOTIDE SEQUENCE</scope>
    <source>
        <strain evidence="2">ChiSjej6B24-2974</strain>
    </source>
</reference>
<proteinExistence type="predicted"/>